<sequence>TRKTPMVEDLTLLDEKWLQFKSRISQLNAEIA</sequence>
<reference evidence="1 2" key="1">
    <citation type="journal article" date="2019" name="Genome Biol. Evol.">
        <title>The Rhododendron genome and chromosomal organization provide insight into shared whole-genome duplications across the heath family (Ericaceae).</title>
        <authorList>
            <person name="Soza V.L."/>
            <person name="Lindsley D."/>
            <person name="Waalkes A."/>
            <person name="Ramage E."/>
            <person name="Patwardhan R.P."/>
            <person name="Burton J.N."/>
            <person name="Adey A."/>
            <person name="Kumar A."/>
            <person name="Qiu R."/>
            <person name="Shendure J."/>
            <person name="Hall B."/>
        </authorList>
    </citation>
    <scope>NUCLEOTIDE SEQUENCE [LARGE SCALE GENOMIC DNA]</scope>
    <source>
        <strain evidence="1">RSF 1966-606</strain>
    </source>
</reference>
<name>A0A6A4LTZ9_9ERIC</name>
<evidence type="ECO:0000313" key="2">
    <source>
        <dbReference type="Proteomes" id="UP000428333"/>
    </source>
</evidence>
<dbReference type="AlphaFoldDB" id="A0A6A4LTZ9"/>
<organism evidence="1 2">
    <name type="scientific">Rhododendron williamsianum</name>
    <dbReference type="NCBI Taxonomy" id="262921"/>
    <lineage>
        <taxon>Eukaryota</taxon>
        <taxon>Viridiplantae</taxon>
        <taxon>Streptophyta</taxon>
        <taxon>Embryophyta</taxon>
        <taxon>Tracheophyta</taxon>
        <taxon>Spermatophyta</taxon>
        <taxon>Magnoliopsida</taxon>
        <taxon>eudicotyledons</taxon>
        <taxon>Gunneridae</taxon>
        <taxon>Pentapetalae</taxon>
        <taxon>asterids</taxon>
        <taxon>Ericales</taxon>
        <taxon>Ericaceae</taxon>
        <taxon>Ericoideae</taxon>
        <taxon>Rhodoreae</taxon>
        <taxon>Rhododendron</taxon>
    </lineage>
</organism>
<evidence type="ECO:0000313" key="1">
    <source>
        <dbReference type="EMBL" id="KAE9461465.1"/>
    </source>
</evidence>
<accession>A0A6A4LTZ9</accession>
<protein>
    <submittedName>
        <fullName evidence="1">Uncharacterized protein</fullName>
    </submittedName>
</protein>
<keyword evidence="2" id="KW-1185">Reference proteome</keyword>
<comment type="caution">
    <text evidence="1">The sequence shown here is derived from an EMBL/GenBank/DDBJ whole genome shotgun (WGS) entry which is preliminary data.</text>
</comment>
<dbReference type="Proteomes" id="UP000428333">
    <property type="component" value="Linkage Group LG04"/>
</dbReference>
<feature type="non-terminal residue" evidence="1">
    <location>
        <position position="1"/>
    </location>
</feature>
<proteinExistence type="predicted"/>
<dbReference type="EMBL" id="QEFC01000971">
    <property type="protein sequence ID" value="KAE9461465.1"/>
    <property type="molecule type" value="Genomic_DNA"/>
</dbReference>
<gene>
    <name evidence="1" type="ORF">C3L33_06622</name>
</gene>